<name>A0A4R5CR59_9FLAO</name>
<proteinExistence type="predicted"/>
<protein>
    <submittedName>
        <fullName evidence="1">Uncharacterized protein</fullName>
    </submittedName>
</protein>
<dbReference type="AlphaFoldDB" id="A0A4R5CR59"/>
<evidence type="ECO:0000313" key="1">
    <source>
        <dbReference type="EMBL" id="TDE00113.1"/>
    </source>
</evidence>
<gene>
    <name evidence="1" type="ORF">E0F91_16970</name>
</gene>
<evidence type="ECO:0000313" key="2">
    <source>
        <dbReference type="Proteomes" id="UP000294644"/>
    </source>
</evidence>
<keyword evidence="2" id="KW-1185">Reference proteome</keyword>
<dbReference type="Proteomes" id="UP000294644">
    <property type="component" value="Unassembled WGS sequence"/>
</dbReference>
<organism evidence="1 2">
    <name type="scientific">Flavobacterium sandaracinum</name>
    <dbReference type="NCBI Taxonomy" id="2541733"/>
    <lineage>
        <taxon>Bacteria</taxon>
        <taxon>Pseudomonadati</taxon>
        <taxon>Bacteroidota</taxon>
        <taxon>Flavobacteriia</taxon>
        <taxon>Flavobacteriales</taxon>
        <taxon>Flavobacteriaceae</taxon>
        <taxon>Flavobacterium</taxon>
    </lineage>
</organism>
<comment type="caution">
    <text evidence="1">The sequence shown here is derived from an EMBL/GenBank/DDBJ whole genome shotgun (WGS) entry which is preliminary data.</text>
</comment>
<dbReference type="EMBL" id="SMFN01000034">
    <property type="protein sequence ID" value="TDE00113.1"/>
    <property type="molecule type" value="Genomic_DNA"/>
</dbReference>
<sequence>MTKFFYTLSRLEEYHLTDLKYRMIKYRLNKLLKQGKIVEGNLAYRIGSKWQIHYSLIDLFQAERKHSSHTKIEFRHELTVNMKDNYDVEFYKLIGEKVIVDLKPFTTIYRIERCEDKTKAYHIHFSTNAEYELICSSLIGIGIYLDLDILNNKNTHISKIDNNGRYFCYINKAVIEMNSSK</sequence>
<dbReference type="RefSeq" id="WP_132067564.1">
    <property type="nucleotide sequence ID" value="NZ_SMFN01000034.1"/>
</dbReference>
<dbReference type="OrthoDB" id="1340508at2"/>
<reference evidence="1 2" key="1">
    <citation type="submission" date="2019-03" db="EMBL/GenBank/DDBJ databases">
        <title>Flavobacterium LB-D12 sp. nov., isolated from arctic soil.</title>
        <authorList>
            <person name="Chaudhary D.K."/>
        </authorList>
    </citation>
    <scope>NUCLEOTIDE SEQUENCE [LARGE SCALE GENOMIC DNA]</scope>
    <source>
        <strain evidence="1 2">LB-D12</strain>
    </source>
</reference>
<accession>A0A4R5CR59</accession>